<keyword evidence="3 5" id="KW-0235">DNA replication</keyword>
<dbReference type="STRING" id="92696.A0A4R0RQ50"/>
<dbReference type="InterPro" id="IPR056773">
    <property type="entry name" value="WHD_ORC2"/>
</dbReference>
<dbReference type="GO" id="GO:0006260">
    <property type="term" value="P:DNA replication"/>
    <property type="evidence" value="ECO:0007669"/>
    <property type="project" value="UniProtKB-UniRule"/>
</dbReference>
<comment type="subunit">
    <text evidence="5">Component of the origin recognition complex (ORC).</text>
</comment>
<dbReference type="PANTHER" id="PTHR14052">
    <property type="entry name" value="ORIGIN RECOGNITION COMPLEX SUBUNIT 2"/>
    <property type="match status" value="1"/>
</dbReference>
<evidence type="ECO:0000256" key="5">
    <source>
        <dbReference type="RuleBase" id="RU368084"/>
    </source>
</evidence>
<evidence type="ECO:0000313" key="9">
    <source>
        <dbReference type="Proteomes" id="UP000292702"/>
    </source>
</evidence>
<comment type="similarity">
    <text evidence="2 5">Belongs to the ORC2 family.</text>
</comment>
<organism evidence="8 9">
    <name type="scientific">Steccherinum ochraceum</name>
    <dbReference type="NCBI Taxonomy" id="92696"/>
    <lineage>
        <taxon>Eukaryota</taxon>
        <taxon>Fungi</taxon>
        <taxon>Dikarya</taxon>
        <taxon>Basidiomycota</taxon>
        <taxon>Agaricomycotina</taxon>
        <taxon>Agaricomycetes</taxon>
        <taxon>Polyporales</taxon>
        <taxon>Steccherinaceae</taxon>
        <taxon>Steccherinum</taxon>
    </lineage>
</organism>
<sequence length="410" mass="44516">MVRSEDEHSSSDDDQGGAFAPTFEDSVPLFSATSFDHYFAQTSKPSRTSSNVFSTQTAPLSTQEYTTAIETAAQRPVLIRAGVPAYTSALPLYLSQLEAGFNLLMYGAGSKRHVLNALAVGIHNTKPVHVVVANSTAPGFDYKNVLSSIESIPEISSSPAQRGPEGQLARISKYFDVDARPRHLYLILHNIDAPPFRSAKATTALSWLCANPCIHVVASVDNIAFPVKFSLDRRISKLPAQAEGAKRSWLWHDVTTLQPYDFELSTADRSSLSGASQKTSATSHSRSDANSAVVLLSPDAARHILLSVTQKAKKLFALLGTRQLQSMDDTDASAKDPQGIGMEYGTLFSLARENFIATNDTALRALMSEFRDHGLMLSSVQSSGSGELVWIPLRKKALSELVTSIEQKQL</sequence>
<keyword evidence="9" id="KW-1185">Reference proteome</keyword>
<dbReference type="OrthoDB" id="346673at2759"/>
<protein>
    <recommendedName>
        <fullName evidence="5">Origin recognition complex subunit 2</fullName>
    </recommendedName>
</protein>
<dbReference type="EMBL" id="RWJN01000231">
    <property type="protein sequence ID" value="TCD64524.1"/>
    <property type="molecule type" value="Genomic_DNA"/>
</dbReference>
<gene>
    <name evidence="8" type="primary">ORC2</name>
    <name evidence="8" type="ORF">EIP91_003991</name>
</gene>
<name>A0A4R0RQ50_9APHY</name>
<accession>A0A4R0RQ50</accession>
<dbReference type="PANTHER" id="PTHR14052:SF0">
    <property type="entry name" value="ORIGIN RECOGNITION COMPLEX SUBUNIT 2"/>
    <property type="match status" value="1"/>
</dbReference>
<evidence type="ECO:0000259" key="6">
    <source>
        <dbReference type="Pfam" id="PF04084"/>
    </source>
</evidence>
<dbReference type="GO" id="GO:0003688">
    <property type="term" value="F:DNA replication origin binding"/>
    <property type="evidence" value="ECO:0007669"/>
    <property type="project" value="UniProtKB-UniRule"/>
</dbReference>
<comment type="function">
    <text evidence="5">Component of the origin recognition complex (ORC) that binds origins of replication. DNA-binding is ATP-dependent. ORC is required to assemble the pre-replication complex necessary to initiate DNA replication.</text>
</comment>
<keyword evidence="4 5" id="KW-0539">Nucleus</keyword>
<evidence type="ECO:0000256" key="3">
    <source>
        <dbReference type="ARBA" id="ARBA00022705"/>
    </source>
</evidence>
<dbReference type="AlphaFoldDB" id="A0A4R0RQ50"/>
<dbReference type="InterPro" id="IPR007220">
    <property type="entry name" value="ORC2"/>
</dbReference>
<evidence type="ECO:0000256" key="4">
    <source>
        <dbReference type="ARBA" id="ARBA00023242"/>
    </source>
</evidence>
<evidence type="ECO:0000313" key="8">
    <source>
        <dbReference type="EMBL" id="TCD64524.1"/>
    </source>
</evidence>
<dbReference type="GO" id="GO:0005664">
    <property type="term" value="C:nuclear origin of replication recognition complex"/>
    <property type="evidence" value="ECO:0007669"/>
    <property type="project" value="UniProtKB-UniRule"/>
</dbReference>
<evidence type="ECO:0000256" key="2">
    <source>
        <dbReference type="ARBA" id="ARBA00007421"/>
    </source>
</evidence>
<feature type="domain" description="Origin recognition complex subunit 2 winged-helix" evidence="7">
    <location>
        <begin position="335"/>
        <end position="396"/>
    </location>
</feature>
<dbReference type="InterPro" id="IPR056772">
    <property type="entry name" value="RecA-like_ORC2"/>
</dbReference>
<dbReference type="Pfam" id="PF24882">
    <property type="entry name" value="WHD_ORC2"/>
    <property type="match status" value="1"/>
</dbReference>
<comment type="subcellular location">
    <subcellularLocation>
        <location evidence="1 5">Nucleus</location>
    </subcellularLocation>
</comment>
<feature type="domain" description="Origin recognition complex subunit 2 RecA-like" evidence="6">
    <location>
        <begin position="87"/>
        <end position="254"/>
    </location>
</feature>
<reference evidence="8 9" key="1">
    <citation type="submission" date="2018-11" db="EMBL/GenBank/DDBJ databases">
        <title>Genome assembly of Steccherinum ochraceum LE-BIN_3174, the white-rot fungus of the Steccherinaceae family (The Residual Polyporoid clade, Polyporales, Basidiomycota).</title>
        <authorList>
            <person name="Fedorova T.V."/>
            <person name="Glazunova O.A."/>
            <person name="Landesman E.O."/>
            <person name="Moiseenko K.V."/>
            <person name="Psurtseva N.V."/>
            <person name="Savinova O.S."/>
            <person name="Shakhova N.V."/>
            <person name="Tyazhelova T.V."/>
            <person name="Vasina D.V."/>
        </authorList>
    </citation>
    <scope>NUCLEOTIDE SEQUENCE [LARGE SCALE GENOMIC DNA]</scope>
    <source>
        <strain evidence="8 9">LE-BIN_3174</strain>
    </source>
</reference>
<dbReference type="Pfam" id="PF04084">
    <property type="entry name" value="RecA-like_ORC2"/>
    <property type="match status" value="1"/>
</dbReference>
<evidence type="ECO:0000259" key="7">
    <source>
        <dbReference type="Pfam" id="PF24882"/>
    </source>
</evidence>
<proteinExistence type="inferred from homology"/>
<dbReference type="Proteomes" id="UP000292702">
    <property type="component" value="Unassembled WGS sequence"/>
</dbReference>
<comment type="caution">
    <text evidence="8">The sequence shown here is derived from an EMBL/GenBank/DDBJ whole genome shotgun (WGS) entry which is preliminary data.</text>
</comment>
<evidence type="ECO:0000256" key="1">
    <source>
        <dbReference type="ARBA" id="ARBA00004123"/>
    </source>
</evidence>